<evidence type="ECO:0000256" key="2">
    <source>
        <dbReference type="ARBA" id="ARBA00006356"/>
    </source>
</evidence>
<evidence type="ECO:0000256" key="8">
    <source>
        <dbReference type="SAM" id="SignalP"/>
    </source>
</evidence>
<dbReference type="InterPro" id="IPR051041">
    <property type="entry name" value="FMRFamide-related_np"/>
</dbReference>
<feature type="signal peptide" evidence="8">
    <location>
        <begin position="1"/>
        <end position="19"/>
    </location>
</feature>
<proteinExistence type="inferred from homology"/>
<accession>A0A2G5U5S6</accession>
<dbReference type="OrthoDB" id="5805967at2759"/>
<reference evidence="10" key="1">
    <citation type="submission" date="2017-10" db="EMBL/GenBank/DDBJ databases">
        <title>Rapid genome shrinkage in a self-fertile nematode reveals novel sperm competition proteins.</title>
        <authorList>
            <person name="Yin D."/>
            <person name="Schwarz E.M."/>
            <person name="Thomas C.G."/>
            <person name="Felde R.L."/>
            <person name="Korf I.F."/>
            <person name="Cutter A.D."/>
            <person name="Schartner C.M."/>
            <person name="Ralston E.J."/>
            <person name="Meyer B.J."/>
            <person name="Haag E.S."/>
        </authorList>
    </citation>
    <scope>NUCLEOTIDE SEQUENCE [LARGE SCALE GENOMIC DNA]</scope>
    <source>
        <strain evidence="10">JU1422</strain>
    </source>
</reference>
<dbReference type="GO" id="GO:0007218">
    <property type="term" value="P:neuropeptide signaling pathway"/>
    <property type="evidence" value="ECO:0007669"/>
    <property type="project" value="UniProtKB-KW"/>
</dbReference>
<comment type="caution">
    <text evidence="9">The sequence shown here is derived from an EMBL/GenBank/DDBJ whole genome shotgun (WGS) entry which is preliminary data.</text>
</comment>
<evidence type="ECO:0000256" key="6">
    <source>
        <dbReference type="ARBA" id="ARBA00022815"/>
    </source>
</evidence>
<evidence type="ECO:0000256" key="4">
    <source>
        <dbReference type="ARBA" id="ARBA00022685"/>
    </source>
</evidence>
<keyword evidence="5 8" id="KW-0732">Signal</keyword>
<evidence type="ECO:0000313" key="10">
    <source>
        <dbReference type="Proteomes" id="UP000230233"/>
    </source>
</evidence>
<evidence type="ECO:0000256" key="7">
    <source>
        <dbReference type="ARBA" id="ARBA00023320"/>
    </source>
</evidence>
<keyword evidence="7" id="KW-0527">Neuropeptide</keyword>
<dbReference type="PANTHER" id="PTHR20986">
    <property type="entry name" value="FMRFAMIDE-RELATED PEPTIDES"/>
    <property type="match status" value="1"/>
</dbReference>
<keyword evidence="6" id="KW-0027">Amidation</keyword>
<organism evidence="9 10">
    <name type="scientific">Caenorhabditis nigoni</name>
    <dbReference type="NCBI Taxonomy" id="1611254"/>
    <lineage>
        <taxon>Eukaryota</taxon>
        <taxon>Metazoa</taxon>
        <taxon>Ecdysozoa</taxon>
        <taxon>Nematoda</taxon>
        <taxon>Chromadorea</taxon>
        <taxon>Rhabditida</taxon>
        <taxon>Rhabditina</taxon>
        <taxon>Rhabditomorpha</taxon>
        <taxon>Rhabditoidea</taxon>
        <taxon>Rhabditidae</taxon>
        <taxon>Peloderinae</taxon>
        <taxon>Caenorhabditis</taxon>
    </lineage>
</organism>
<dbReference type="GO" id="GO:0005576">
    <property type="term" value="C:extracellular region"/>
    <property type="evidence" value="ECO:0007669"/>
    <property type="project" value="UniProtKB-SubCell"/>
</dbReference>
<dbReference type="STRING" id="1611254.A0A2G5U5S6"/>
<name>A0A2G5U5S6_9PELO</name>
<gene>
    <name evidence="9" type="primary">Cni-flp-9</name>
    <name evidence="9" type="synonym">Cnig_chr_IV.g14417</name>
    <name evidence="9" type="ORF">B9Z55_014417</name>
</gene>
<dbReference type="AlphaFoldDB" id="A0A2G5U5S6"/>
<dbReference type="Proteomes" id="UP000230233">
    <property type="component" value="Chromosome IV"/>
</dbReference>
<comment type="similarity">
    <text evidence="2">Belongs to the FARP (FMRFamide related peptide) family.</text>
</comment>
<sequence>MSRLYALLLIVCMANVASAAPESIPDLDALAEFCAKESNKKYCAQLAQLSLDSAMEANQEQVQQMEKRKPSFVRFGKRSGYPLIIDNEELRMDKRKPSFVRFGRK</sequence>
<evidence type="ECO:0000256" key="3">
    <source>
        <dbReference type="ARBA" id="ARBA00022525"/>
    </source>
</evidence>
<evidence type="ECO:0000256" key="1">
    <source>
        <dbReference type="ARBA" id="ARBA00004613"/>
    </source>
</evidence>
<keyword evidence="3" id="KW-0964">Secreted</keyword>
<feature type="chain" id="PRO_5013902394" evidence="8">
    <location>
        <begin position="20"/>
        <end position="105"/>
    </location>
</feature>
<evidence type="ECO:0000256" key="5">
    <source>
        <dbReference type="ARBA" id="ARBA00022729"/>
    </source>
</evidence>
<evidence type="ECO:0000313" key="9">
    <source>
        <dbReference type="EMBL" id="PIC34895.1"/>
    </source>
</evidence>
<keyword evidence="10" id="KW-1185">Reference proteome</keyword>
<dbReference type="PANTHER" id="PTHR20986:SF24">
    <property type="entry name" value="FMRFAMIDE-LIKE NEUROPEPTIDES 1"/>
    <property type="match status" value="1"/>
</dbReference>
<comment type="subcellular location">
    <subcellularLocation>
        <location evidence="1">Secreted</location>
    </subcellularLocation>
</comment>
<keyword evidence="4" id="KW-0165">Cleavage on pair of basic residues</keyword>
<protein>
    <submittedName>
        <fullName evidence="9">Uncharacterized protein</fullName>
    </submittedName>
</protein>
<dbReference type="EMBL" id="PDUG01000004">
    <property type="protein sequence ID" value="PIC34895.1"/>
    <property type="molecule type" value="Genomic_DNA"/>
</dbReference>